<feature type="transmembrane region" description="Helical" evidence="8">
    <location>
        <begin position="20"/>
        <end position="41"/>
    </location>
</feature>
<feature type="transmembrane region" description="Helical" evidence="8">
    <location>
        <begin position="298"/>
        <end position="317"/>
    </location>
</feature>
<evidence type="ECO:0008006" key="11">
    <source>
        <dbReference type="Google" id="ProtNLM"/>
    </source>
</evidence>
<dbReference type="AlphaFoldDB" id="A0A506UKV4"/>
<dbReference type="GO" id="GO:0016763">
    <property type="term" value="F:pentosyltransferase activity"/>
    <property type="evidence" value="ECO:0007669"/>
    <property type="project" value="TreeGrafter"/>
</dbReference>
<evidence type="ECO:0000256" key="8">
    <source>
        <dbReference type="SAM" id="Phobius"/>
    </source>
</evidence>
<dbReference type="RefSeq" id="WP_165600660.1">
    <property type="nucleotide sequence ID" value="NZ_SORZ01000002.1"/>
</dbReference>
<sequence>MTHPASILHDPTASKARTPWWRNGWCVGLLLAFVTLALRAATLGNPLLDDDDGFYLYGGGQLLAGHKLYLDFWDRKPFGLFALFAFFHAFGPWRFWAYQLGACACVWGTAMAIWRMACFLAPNGGAVAAALLYIAGLNMRGGFGGETPVFYNFLTACAFLLVVNLLTLANTDRVLPEEQPLSRKLPPCLTDKLLLTEIGAMALFGLGLQIKPTVVFEGVYCALALLWFSYRFSTSKKPGAVSAGAMLLGQAGLMILIALLPTLLVVIYYAHLHAVAAWWQANVLSSLHRGAEFQWHKFLNLLFTLAVLTLVWPLSRFLALRFTPFQRTVWRFISGWAVVAVIAVLLFTQYYKYYALPLFVPFAVLWAPLWERPLGRALVLLLLVVLTIGGELQVHRRVTDRTAADWQAMLRAVSAPPGCVFEYKAQGILLDATPTLASCHLTPWSFPDHLGDAQEVNSIGIDPFTELKRVMAGRPRYVATTSGIMEADRRGDPEANPPLDRYLAQILQRDYVPVYHHREHRRHGRDREEDMVIWQRREPSSPVP</sequence>
<feature type="transmembrane region" description="Helical" evidence="8">
    <location>
        <begin position="377"/>
        <end position="394"/>
    </location>
</feature>
<name>A0A506UKV4_9PROT</name>
<keyword evidence="10" id="KW-1185">Reference proteome</keyword>
<feature type="transmembrane region" description="Helical" evidence="8">
    <location>
        <begin position="78"/>
        <end position="96"/>
    </location>
</feature>
<evidence type="ECO:0000256" key="4">
    <source>
        <dbReference type="ARBA" id="ARBA00022679"/>
    </source>
</evidence>
<feature type="transmembrane region" description="Helical" evidence="8">
    <location>
        <begin position="214"/>
        <end position="232"/>
    </location>
</feature>
<evidence type="ECO:0000313" key="9">
    <source>
        <dbReference type="EMBL" id="TPW33966.1"/>
    </source>
</evidence>
<evidence type="ECO:0000256" key="6">
    <source>
        <dbReference type="ARBA" id="ARBA00022989"/>
    </source>
</evidence>
<keyword evidence="7 8" id="KW-0472">Membrane</keyword>
<proteinExistence type="predicted"/>
<feature type="transmembrane region" description="Helical" evidence="8">
    <location>
        <begin position="149"/>
        <end position="168"/>
    </location>
</feature>
<dbReference type="GO" id="GO:0005886">
    <property type="term" value="C:plasma membrane"/>
    <property type="evidence" value="ECO:0007669"/>
    <property type="project" value="UniProtKB-SubCell"/>
</dbReference>
<dbReference type="EMBL" id="SORZ01000002">
    <property type="protein sequence ID" value="TPW33966.1"/>
    <property type="molecule type" value="Genomic_DNA"/>
</dbReference>
<evidence type="ECO:0000256" key="5">
    <source>
        <dbReference type="ARBA" id="ARBA00022692"/>
    </source>
</evidence>
<keyword evidence="2" id="KW-1003">Cell membrane</keyword>
<keyword evidence="3" id="KW-0328">Glycosyltransferase</keyword>
<evidence type="ECO:0000256" key="1">
    <source>
        <dbReference type="ARBA" id="ARBA00004651"/>
    </source>
</evidence>
<reference evidence="9 10" key="1">
    <citation type="submission" date="2019-03" db="EMBL/GenBank/DDBJ databases">
        <title>The complete genome sequence of Neokomagataea sp. Jb2 NBRC113641.</title>
        <authorList>
            <person name="Chua K.-O."/>
            <person name="Chan K.-G."/>
            <person name="See-Too W.-S."/>
        </authorList>
    </citation>
    <scope>NUCLEOTIDE SEQUENCE [LARGE SCALE GENOMIC DNA]</scope>
    <source>
        <strain evidence="9 10">Jb2</strain>
    </source>
</reference>
<dbReference type="PANTHER" id="PTHR33908:SF11">
    <property type="entry name" value="MEMBRANE PROTEIN"/>
    <property type="match status" value="1"/>
</dbReference>
<dbReference type="Proteomes" id="UP000315037">
    <property type="component" value="Unassembled WGS sequence"/>
</dbReference>
<feature type="transmembrane region" description="Helical" evidence="8">
    <location>
        <begin position="117"/>
        <end position="137"/>
    </location>
</feature>
<comment type="subcellular location">
    <subcellularLocation>
        <location evidence="1">Cell membrane</location>
        <topology evidence="1">Multi-pass membrane protein</topology>
    </subcellularLocation>
</comment>
<comment type="caution">
    <text evidence="9">The sequence shown here is derived from an EMBL/GenBank/DDBJ whole genome shotgun (WGS) entry which is preliminary data.</text>
</comment>
<evidence type="ECO:0000256" key="3">
    <source>
        <dbReference type="ARBA" id="ARBA00022676"/>
    </source>
</evidence>
<feature type="transmembrane region" description="Helical" evidence="8">
    <location>
        <begin position="253"/>
        <end position="278"/>
    </location>
</feature>
<dbReference type="PANTHER" id="PTHR33908">
    <property type="entry name" value="MANNOSYLTRANSFERASE YKCB-RELATED"/>
    <property type="match status" value="1"/>
</dbReference>
<keyword evidence="6 8" id="KW-1133">Transmembrane helix</keyword>
<gene>
    <name evidence="9" type="ORF">E3202_05185</name>
</gene>
<keyword evidence="4" id="KW-0808">Transferase</keyword>
<keyword evidence="5 8" id="KW-0812">Transmembrane</keyword>
<accession>A0A506UKV4</accession>
<protein>
    <recommendedName>
        <fullName evidence="11">Glycosyltransferase RgtA/B/C/D-like domain-containing protein</fullName>
    </recommendedName>
</protein>
<evidence type="ECO:0000313" key="10">
    <source>
        <dbReference type="Proteomes" id="UP000315037"/>
    </source>
</evidence>
<evidence type="ECO:0000256" key="7">
    <source>
        <dbReference type="ARBA" id="ARBA00023136"/>
    </source>
</evidence>
<dbReference type="InterPro" id="IPR050297">
    <property type="entry name" value="LipidA_mod_glycosyltrf_83"/>
</dbReference>
<organism evidence="9 10">
    <name type="scientific">Oecophyllibacter saccharovorans</name>
    <dbReference type="NCBI Taxonomy" id="2558360"/>
    <lineage>
        <taxon>Bacteria</taxon>
        <taxon>Pseudomonadati</taxon>
        <taxon>Pseudomonadota</taxon>
        <taxon>Alphaproteobacteria</taxon>
        <taxon>Acetobacterales</taxon>
        <taxon>Acetobacteraceae</taxon>
        <taxon>Oecophyllibacter</taxon>
    </lineage>
</organism>
<evidence type="ECO:0000256" key="2">
    <source>
        <dbReference type="ARBA" id="ARBA00022475"/>
    </source>
</evidence>
<feature type="transmembrane region" description="Helical" evidence="8">
    <location>
        <begin position="329"/>
        <end position="347"/>
    </location>
</feature>
<dbReference type="GO" id="GO:0009103">
    <property type="term" value="P:lipopolysaccharide biosynthetic process"/>
    <property type="evidence" value="ECO:0007669"/>
    <property type="project" value="UniProtKB-ARBA"/>
</dbReference>